<dbReference type="Proteomes" id="UP000186308">
    <property type="component" value="Unassembled WGS sequence"/>
</dbReference>
<evidence type="ECO:0000313" key="2">
    <source>
        <dbReference type="EMBL" id="SIQ47408.1"/>
    </source>
</evidence>
<reference evidence="2 3" key="1">
    <citation type="submission" date="2017-01" db="EMBL/GenBank/DDBJ databases">
        <authorList>
            <person name="Varghese N."/>
            <person name="Submissions S."/>
        </authorList>
    </citation>
    <scope>NUCLEOTIDE SEQUENCE [LARGE SCALE GENOMIC DNA]</scope>
    <source>
        <strain evidence="2 3">ATCC 35905</strain>
    </source>
</reference>
<dbReference type="OrthoDB" id="9811127at2"/>
<dbReference type="InterPro" id="IPR021327">
    <property type="entry name" value="DUF2934"/>
</dbReference>
<evidence type="ECO:0000313" key="3">
    <source>
        <dbReference type="Proteomes" id="UP000186308"/>
    </source>
</evidence>
<feature type="compositionally biased region" description="Basic and acidic residues" evidence="1">
    <location>
        <begin position="24"/>
        <end position="33"/>
    </location>
</feature>
<comment type="caution">
    <text evidence="2">The sequence shown here is derived from an EMBL/GenBank/DDBJ whole genome shotgun (WGS) entry which is preliminary data.</text>
</comment>
<name>A0A8G2FFP1_ACIRU</name>
<protein>
    <recommendedName>
        <fullName evidence="4">DUF2934 domain-containing protein</fullName>
    </recommendedName>
</protein>
<proteinExistence type="predicted"/>
<organism evidence="2 3">
    <name type="scientific">Acidiphilium rubrum</name>
    <dbReference type="NCBI Taxonomy" id="526"/>
    <lineage>
        <taxon>Bacteria</taxon>
        <taxon>Pseudomonadati</taxon>
        <taxon>Pseudomonadota</taxon>
        <taxon>Alphaproteobacteria</taxon>
        <taxon>Acetobacterales</taxon>
        <taxon>Acidocellaceae</taxon>
        <taxon>Acidiphilium</taxon>
    </lineage>
</organism>
<gene>
    <name evidence="2" type="ORF">SAMN05421828_10555</name>
</gene>
<accession>A0A8G2FFP1</accession>
<dbReference type="EMBL" id="FTNE01000005">
    <property type="protein sequence ID" value="SIQ47408.1"/>
    <property type="molecule type" value="Genomic_DNA"/>
</dbReference>
<dbReference type="Pfam" id="PF11154">
    <property type="entry name" value="DUF2934"/>
    <property type="match status" value="1"/>
</dbReference>
<dbReference type="AlphaFoldDB" id="A0A8G2FFP1"/>
<evidence type="ECO:0000256" key="1">
    <source>
        <dbReference type="SAM" id="MobiDB-lite"/>
    </source>
</evidence>
<feature type="region of interest" description="Disordered" evidence="1">
    <location>
        <begin position="24"/>
        <end position="70"/>
    </location>
</feature>
<dbReference type="RefSeq" id="WP_029314634.1">
    <property type="nucleotide sequence ID" value="NZ_DAOMCH010000012.1"/>
</dbReference>
<evidence type="ECO:0008006" key="4">
    <source>
        <dbReference type="Google" id="ProtNLM"/>
    </source>
</evidence>
<keyword evidence="3" id="KW-1185">Reference proteome</keyword>
<sequence>MSDQDHNDKVRELAYKLWEDAGKPADRDDEFWHQAHAQIPHPPEAPEPMNDDEPAPAKSPLAAKVPAGRG</sequence>